<evidence type="ECO:0000256" key="1">
    <source>
        <dbReference type="SAM" id="SignalP"/>
    </source>
</evidence>
<name>A0ABR7F3H7_9FIRM</name>
<dbReference type="InterPro" id="IPR013783">
    <property type="entry name" value="Ig-like_fold"/>
</dbReference>
<dbReference type="Proteomes" id="UP000597877">
    <property type="component" value="Unassembled WGS sequence"/>
</dbReference>
<dbReference type="InterPro" id="IPR036116">
    <property type="entry name" value="FN3_sf"/>
</dbReference>
<dbReference type="Gene3D" id="2.60.40.10">
    <property type="entry name" value="Immunoglobulins"/>
    <property type="match status" value="3"/>
</dbReference>
<keyword evidence="1" id="KW-0732">Signal</keyword>
<protein>
    <submittedName>
        <fullName evidence="3">M15 family metallopeptidase</fullName>
    </submittedName>
</protein>
<dbReference type="RefSeq" id="WP_186840449.1">
    <property type="nucleotide sequence ID" value="NZ_JACOOZ010000006.1"/>
</dbReference>
<evidence type="ECO:0000259" key="2">
    <source>
        <dbReference type="Pfam" id="PF13539"/>
    </source>
</evidence>
<comment type="caution">
    <text evidence="3">The sequence shown here is derived from an EMBL/GenBank/DDBJ whole genome shotgun (WGS) entry which is preliminary data.</text>
</comment>
<accession>A0ABR7F3H7</accession>
<feature type="signal peptide" evidence="1">
    <location>
        <begin position="1"/>
        <end position="32"/>
    </location>
</feature>
<feature type="chain" id="PRO_5045599376" evidence="1">
    <location>
        <begin position="33"/>
        <end position="500"/>
    </location>
</feature>
<dbReference type="SUPFAM" id="SSF49265">
    <property type="entry name" value="Fibronectin type III"/>
    <property type="match status" value="1"/>
</dbReference>
<keyword evidence="4" id="KW-1185">Reference proteome</keyword>
<gene>
    <name evidence="3" type="ORF">H8S00_09260</name>
</gene>
<evidence type="ECO:0000313" key="4">
    <source>
        <dbReference type="Proteomes" id="UP000597877"/>
    </source>
</evidence>
<dbReference type="Gene3D" id="3.30.1380.10">
    <property type="match status" value="1"/>
</dbReference>
<evidence type="ECO:0000313" key="3">
    <source>
        <dbReference type="EMBL" id="MBC5668169.1"/>
    </source>
</evidence>
<reference evidence="3 4" key="1">
    <citation type="submission" date="2020-08" db="EMBL/GenBank/DDBJ databases">
        <title>Genome public.</title>
        <authorList>
            <person name="Liu C."/>
            <person name="Sun Q."/>
        </authorList>
    </citation>
    <scope>NUCLEOTIDE SEQUENCE [LARGE SCALE GENOMIC DNA]</scope>
    <source>
        <strain evidence="3 4">BX4</strain>
    </source>
</reference>
<proteinExistence type="predicted"/>
<dbReference type="Pfam" id="PF13539">
    <property type="entry name" value="Peptidase_M15_4"/>
    <property type="match status" value="1"/>
</dbReference>
<dbReference type="InterPro" id="IPR039561">
    <property type="entry name" value="Peptidase_M15C"/>
</dbReference>
<dbReference type="SUPFAM" id="SSF55166">
    <property type="entry name" value="Hedgehog/DD-peptidase"/>
    <property type="match status" value="1"/>
</dbReference>
<dbReference type="CDD" id="cd00063">
    <property type="entry name" value="FN3"/>
    <property type="match status" value="1"/>
</dbReference>
<dbReference type="InterPro" id="IPR009045">
    <property type="entry name" value="Zn_M74/Hedgehog-like"/>
</dbReference>
<dbReference type="EMBL" id="JACOOZ010000006">
    <property type="protein sequence ID" value="MBC5668169.1"/>
    <property type="molecule type" value="Genomic_DNA"/>
</dbReference>
<sequence>MSTFIKNLRHKLLFAACIILCLASFKGVSVYADTLPEDYTPIITNVSADKSTYYISIDWNVKNSDYEYFMIYRSITPDGEYDYYDTVYTTHFTDYNPYTQVTYYYKIVTVKYDDNYEDVYSEPAFAHATIPLNTTYIKSVKPVKSHGLQITFNISDDAEGYGLYRSDAPNGTYTLIKSIKNDHYYFYDFTTELSFTDKNLTVGKTYYYKVRPYVTYLDTTYYGSFSGYKYGQATIDATRITKAVSKKKSTNTLTWKKLSDADGYIVYYSTKYNGKYKKLKTISNKNTTSLTHKKLKNGVAYFYKVYGYKKLSGKNLISVEPSIYEKYCDYFTYANESYESRIHRLFGNSKNTWYSTASKAGKNMKEVKIKVWDVNSKGKKFTRTFYVRVHKNLAPSVKQMFKEIYKSKERFPIHDIGCYNWRGKGSASEHCIGTAFDINSNENYMIDNGQVLAGSFWKPKKSRYSIPLKCKLVSILNKYGFSRGFWGNRKDYMHFSYLGT</sequence>
<organism evidence="3 4">
    <name type="scientific">Eubacterium segne</name>
    <dbReference type="NCBI Taxonomy" id="2763045"/>
    <lineage>
        <taxon>Bacteria</taxon>
        <taxon>Bacillati</taxon>
        <taxon>Bacillota</taxon>
        <taxon>Clostridia</taxon>
        <taxon>Eubacteriales</taxon>
        <taxon>Eubacteriaceae</taxon>
        <taxon>Eubacterium</taxon>
    </lineage>
</organism>
<feature type="domain" description="Peptidase M15C" evidence="2">
    <location>
        <begin position="423"/>
        <end position="497"/>
    </location>
</feature>
<dbReference type="InterPro" id="IPR003961">
    <property type="entry name" value="FN3_dom"/>
</dbReference>